<accession>A0A552UEM2</accession>
<evidence type="ECO:0000256" key="1">
    <source>
        <dbReference type="SAM" id="SignalP"/>
    </source>
</evidence>
<proteinExistence type="predicted"/>
<dbReference type="OrthoDB" id="7452696at2"/>
<dbReference type="NCBIfam" id="TIGR02595">
    <property type="entry name" value="PEP_CTERM"/>
    <property type="match status" value="1"/>
</dbReference>
<feature type="domain" description="Ice-binding protein C-terminal" evidence="2">
    <location>
        <begin position="182"/>
        <end position="206"/>
    </location>
</feature>
<dbReference type="NCBIfam" id="NF035944">
    <property type="entry name" value="PEPxxWA-CTERM"/>
    <property type="match status" value="1"/>
</dbReference>
<dbReference type="InterPro" id="IPR013424">
    <property type="entry name" value="Ice-binding_C"/>
</dbReference>
<keyword evidence="4" id="KW-1185">Reference proteome</keyword>
<organism evidence="3 4">
    <name type="scientific">Glacieibacterium frigidum</name>
    <dbReference type="NCBI Taxonomy" id="2593303"/>
    <lineage>
        <taxon>Bacteria</taxon>
        <taxon>Pseudomonadati</taxon>
        <taxon>Pseudomonadota</taxon>
        <taxon>Alphaproteobacteria</taxon>
        <taxon>Sphingomonadales</taxon>
        <taxon>Sphingosinicellaceae</taxon>
        <taxon>Glacieibacterium</taxon>
    </lineage>
</organism>
<evidence type="ECO:0000259" key="2">
    <source>
        <dbReference type="Pfam" id="PF07589"/>
    </source>
</evidence>
<dbReference type="RefSeq" id="WP_143554218.1">
    <property type="nucleotide sequence ID" value="NZ_VJWA01000001.1"/>
</dbReference>
<dbReference type="AlphaFoldDB" id="A0A552UEM2"/>
<reference evidence="3 4" key="1">
    <citation type="submission" date="2019-07" db="EMBL/GenBank/DDBJ databases">
        <title>Novel species isolated from glacier.</title>
        <authorList>
            <person name="Liu Q."/>
            <person name="Xin Y.-H."/>
        </authorList>
    </citation>
    <scope>NUCLEOTIDE SEQUENCE [LARGE SCALE GENOMIC DNA]</scope>
    <source>
        <strain evidence="3 4">LB1R16</strain>
    </source>
</reference>
<evidence type="ECO:0000313" key="3">
    <source>
        <dbReference type="EMBL" id="TRW16675.1"/>
    </source>
</evidence>
<feature type="chain" id="PRO_5021827700" evidence="1">
    <location>
        <begin position="19"/>
        <end position="212"/>
    </location>
</feature>
<dbReference type="Gene3D" id="2.60.120.260">
    <property type="entry name" value="Galactose-binding domain-like"/>
    <property type="match status" value="1"/>
</dbReference>
<dbReference type="EMBL" id="VJWA01000001">
    <property type="protein sequence ID" value="TRW16675.1"/>
    <property type="molecule type" value="Genomic_DNA"/>
</dbReference>
<dbReference type="Pfam" id="PF07589">
    <property type="entry name" value="PEP-CTERM"/>
    <property type="match status" value="1"/>
</dbReference>
<dbReference type="Proteomes" id="UP000317894">
    <property type="component" value="Unassembled WGS sequence"/>
</dbReference>
<comment type="caution">
    <text evidence="3">The sequence shown here is derived from an EMBL/GenBank/DDBJ whole genome shotgun (WGS) entry which is preliminary data.</text>
</comment>
<sequence length="212" mass="21842">MRSLLAALAFTLAAPVGAVTISNPTPIVIVDGGEASSAINVSGLTGNITNLTLTISGLSHTYPDDLVMGLYNESLNLGFVFMSFVGGSTDINNVTLTFSDAASGFLPESFVDNFPVTSGTYLPSNFGGYAFNNFDDAGSFAGFNGNSANGEWTLLIADVFPADFGTVSGGWSLDITTDGIAAVPEPASWALMIGGFAMTGVALRRRKAVITA</sequence>
<feature type="signal peptide" evidence="1">
    <location>
        <begin position="1"/>
        <end position="18"/>
    </location>
</feature>
<name>A0A552UEM2_9SPHN</name>
<gene>
    <name evidence="3" type="ORF">FMM06_00185</name>
</gene>
<protein>
    <submittedName>
        <fullName evidence="3">PEP-CTERM sorting domain-containing protein</fullName>
    </submittedName>
</protein>
<evidence type="ECO:0000313" key="4">
    <source>
        <dbReference type="Proteomes" id="UP000317894"/>
    </source>
</evidence>
<keyword evidence="1" id="KW-0732">Signal</keyword>